<evidence type="ECO:0000313" key="2">
    <source>
        <dbReference type="Proteomes" id="UP000664332"/>
    </source>
</evidence>
<organism evidence="1 2">
    <name type="scientific">Corynebacterium mendelii</name>
    <dbReference type="NCBI Taxonomy" id="2765362"/>
    <lineage>
        <taxon>Bacteria</taxon>
        <taxon>Bacillati</taxon>
        <taxon>Actinomycetota</taxon>
        <taxon>Actinomycetes</taxon>
        <taxon>Mycobacteriales</taxon>
        <taxon>Corynebacteriaceae</taxon>
        <taxon>Corynebacterium</taxon>
    </lineage>
</organism>
<dbReference type="Pfam" id="PF10722">
    <property type="entry name" value="YbjN"/>
    <property type="match status" value="1"/>
</dbReference>
<accession>A0A939E2N6</accession>
<dbReference type="EMBL" id="JAFLEQ010000015">
    <property type="protein sequence ID" value="MBN9644581.1"/>
    <property type="molecule type" value="Genomic_DNA"/>
</dbReference>
<proteinExistence type="predicted"/>
<dbReference type="Proteomes" id="UP000664332">
    <property type="component" value="Unassembled WGS sequence"/>
</dbReference>
<comment type="caution">
    <text evidence="1">The sequence shown here is derived from an EMBL/GenBank/DDBJ whole genome shotgun (WGS) entry which is preliminary data.</text>
</comment>
<protein>
    <submittedName>
        <fullName evidence="1">YbjN domain-containing protein</fullName>
    </submittedName>
</protein>
<name>A0A939E2N6_9CORY</name>
<keyword evidence="2" id="KW-1185">Reference proteome</keyword>
<sequence length="156" mass="17556">MAWFNNDNNDAVAPAQLTPDRMTALLKKLEFEGNDSEPGMFYCYVNGAPIRFDATKTPFALLINVSLFEHKLPPERHDELKLFCNDFNLRTYYVHAFVTEDSDDGQLIACADSQVLAGDPGLTQEQFEEAFDTALVGVIRFAEAYCEHFGFTLGDQ</sequence>
<gene>
    <name evidence="1" type="ORF">JZY06_08155</name>
</gene>
<dbReference type="RefSeq" id="WP_207279069.1">
    <property type="nucleotide sequence ID" value="NZ_JAFLEQ010000015.1"/>
</dbReference>
<reference evidence="1" key="1">
    <citation type="submission" date="2021-03" db="EMBL/GenBank/DDBJ databases">
        <authorList>
            <person name="Sun Q."/>
        </authorList>
    </citation>
    <scope>NUCLEOTIDE SEQUENCE</scope>
    <source>
        <strain evidence="1">CCM 8862</strain>
    </source>
</reference>
<evidence type="ECO:0000313" key="1">
    <source>
        <dbReference type="EMBL" id="MBN9644581.1"/>
    </source>
</evidence>
<dbReference type="InterPro" id="IPR019660">
    <property type="entry name" value="Put_sensory_transdc_reg_YbjN"/>
</dbReference>
<dbReference type="AlphaFoldDB" id="A0A939E2N6"/>